<reference evidence="2 3" key="1">
    <citation type="submission" date="2016-10" db="EMBL/GenBank/DDBJ databases">
        <authorList>
            <person name="de Groot N.N."/>
        </authorList>
    </citation>
    <scope>NUCLEOTIDE SEQUENCE [LARGE SCALE GENOMIC DNA]</scope>
    <source>
        <strain evidence="2 3">DSM 22024</strain>
    </source>
</reference>
<evidence type="ECO:0000313" key="2">
    <source>
        <dbReference type="EMBL" id="SDS63932.1"/>
    </source>
</evidence>
<keyword evidence="1" id="KW-0472">Membrane</keyword>
<keyword evidence="3" id="KW-1185">Reference proteome</keyword>
<proteinExistence type="predicted"/>
<keyword evidence="1" id="KW-1133">Transmembrane helix</keyword>
<feature type="transmembrane region" description="Helical" evidence="1">
    <location>
        <begin position="14"/>
        <end position="37"/>
    </location>
</feature>
<dbReference type="OrthoDB" id="3177419at2"/>
<protein>
    <recommendedName>
        <fullName evidence="4">Transmembrane protein</fullName>
    </recommendedName>
</protein>
<dbReference type="AlphaFoldDB" id="A0A1H1TUQ6"/>
<organism evidence="2 3">
    <name type="scientific">Actinopolymorpha singaporensis</name>
    <dbReference type="NCBI Taxonomy" id="117157"/>
    <lineage>
        <taxon>Bacteria</taxon>
        <taxon>Bacillati</taxon>
        <taxon>Actinomycetota</taxon>
        <taxon>Actinomycetes</taxon>
        <taxon>Propionibacteriales</taxon>
        <taxon>Actinopolymorphaceae</taxon>
        <taxon>Actinopolymorpha</taxon>
    </lineage>
</organism>
<dbReference type="EMBL" id="LT629732">
    <property type="protein sequence ID" value="SDS63932.1"/>
    <property type="molecule type" value="Genomic_DNA"/>
</dbReference>
<dbReference type="RefSeq" id="WP_092654585.1">
    <property type="nucleotide sequence ID" value="NZ_LT629732.1"/>
</dbReference>
<feature type="transmembrane region" description="Helical" evidence="1">
    <location>
        <begin position="58"/>
        <end position="83"/>
    </location>
</feature>
<keyword evidence="1" id="KW-0812">Transmembrane</keyword>
<name>A0A1H1TUQ6_9ACTN</name>
<evidence type="ECO:0000313" key="3">
    <source>
        <dbReference type="Proteomes" id="UP000198983"/>
    </source>
</evidence>
<accession>A0A1H1TUQ6</accession>
<dbReference type="Proteomes" id="UP000198983">
    <property type="component" value="Chromosome I"/>
</dbReference>
<evidence type="ECO:0008006" key="4">
    <source>
        <dbReference type="Google" id="ProtNLM"/>
    </source>
</evidence>
<gene>
    <name evidence="2" type="ORF">SAMN04489717_3347</name>
</gene>
<evidence type="ECO:0000256" key="1">
    <source>
        <dbReference type="SAM" id="Phobius"/>
    </source>
</evidence>
<sequence>MHILTLALDGAWKVLLAGLVLGAGLPVVFAFGIRALAHGHNAEGRPHDAGVLPVPRSLGRPVAVVCFAIVLAAVGLGITYIVASGLGQQLSFEHIYPTLVPKK</sequence>
<dbReference type="STRING" id="117157.SAMN04489717_3347"/>